<dbReference type="Proteomes" id="UP000053201">
    <property type="component" value="Unassembled WGS sequence"/>
</dbReference>
<sequence>MPEQAVIQPIQPPVDRGPGRRKEDEIVKYNWGLYRMKIQLVRRANVVWKLVGNDEAPAVFEPQVLSLMTDPCLCGDIRRLPPFIAQRDVREAILGRMNKGGRTSRTLAERIRYYEKPDGVTACSGLTQEYTGQLAVLNDRRAKMPEWDDGEGGGGKSL</sequence>
<feature type="region of interest" description="Disordered" evidence="1">
    <location>
        <begin position="1"/>
        <end position="21"/>
    </location>
</feature>
<accession>A0A0L0HF82</accession>
<dbReference type="OrthoDB" id="2163163at2759"/>
<dbReference type="EMBL" id="KQ257457">
    <property type="protein sequence ID" value="KNC99574.1"/>
    <property type="molecule type" value="Genomic_DNA"/>
</dbReference>
<dbReference type="RefSeq" id="XP_016607614.1">
    <property type="nucleotide sequence ID" value="XM_016753202.1"/>
</dbReference>
<dbReference type="InParanoid" id="A0A0L0HF82"/>
<reference evidence="2 3" key="1">
    <citation type="submission" date="2009-08" db="EMBL/GenBank/DDBJ databases">
        <title>The Genome Sequence of Spizellomyces punctatus strain DAOM BR117.</title>
        <authorList>
            <consortium name="The Broad Institute Genome Sequencing Platform"/>
            <person name="Russ C."/>
            <person name="Cuomo C."/>
            <person name="Shea T."/>
            <person name="Young S.K."/>
            <person name="Zeng Q."/>
            <person name="Koehrsen M."/>
            <person name="Haas B."/>
            <person name="Borodovsky M."/>
            <person name="Guigo R."/>
            <person name="Alvarado L."/>
            <person name="Berlin A."/>
            <person name="Bochicchio J."/>
            <person name="Borenstein D."/>
            <person name="Chapman S."/>
            <person name="Chen Z."/>
            <person name="Engels R."/>
            <person name="Freedman E."/>
            <person name="Gellesch M."/>
            <person name="Goldberg J."/>
            <person name="Griggs A."/>
            <person name="Gujja S."/>
            <person name="Heiman D."/>
            <person name="Hepburn T."/>
            <person name="Howarth C."/>
            <person name="Jen D."/>
            <person name="Larson L."/>
            <person name="Lewis B."/>
            <person name="Mehta T."/>
            <person name="Park D."/>
            <person name="Pearson M."/>
            <person name="Roberts A."/>
            <person name="Saif S."/>
            <person name="Shenoy N."/>
            <person name="Sisk P."/>
            <person name="Stolte C."/>
            <person name="Sykes S."/>
            <person name="Thomson T."/>
            <person name="Walk T."/>
            <person name="White J."/>
            <person name="Yandava C."/>
            <person name="Burger G."/>
            <person name="Gray M.W."/>
            <person name="Holland P.W.H."/>
            <person name="King N."/>
            <person name="Lang F.B.F."/>
            <person name="Roger A.J."/>
            <person name="Ruiz-Trillo I."/>
            <person name="Lander E."/>
            <person name="Nusbaum C."/>
        </authorList>
    </citation>
    <scope>NUCLEOTIDE SEQUENCE [LARGE SCALE GENOMIC DNA]</scope>
    <source>
        <strain evidence="2 3">DAOM BR117</strain>
    </source>
</reference>
<protein>
    <submittedName>
        <fullName evidence="2">Uncharacterized protein</fullName>
    </submittedName>
</protein>
<organism evidence="2 3">
    <name type="scientific">Spizellomyces punctatus (strain DAOM BR117)</name>
    <dbReference type="NCBI Taxonomy" id="645134"/>
    <lineage>
        <taxon>Eukaryota</taxon>
        <taxon>Fungi</taxon>
        <taxon>Fungi incertae sedis</taxon>
        <taxon>Chytridiomycota</taxon>
        <taxon>Chytridiomycota incertae sedis</taxon>
        <taxon>Chytridiomycetes</taxon>
        <taxon>Spizellomycetales</taxon>
        <taxon>Spizellomycetaceae</taxon>
        <taxon>Spizellomyces</taxon>
    </lineage>
</organism>
<proteinExistence type="predicted"/>
<dbReference type="AlphaFoldDB" id="A0A0L0HF82"/>
<dbReference type="GeneID" id="27688386"/>
<evidence type="ECO:0000256" key="1">
    <source>
        <dbReference type="SAM" id="MobiDB-lite"/>
    </source>
</evidence>
<name>A0A0L0HF82_SPIPD</name>
<dbReference type="VEuPathDB" id="FungiDB:SPPG_04963"/>
<keyword evidence="3" id="KW-1185">Reference proteome</keyword>
<evidence type="ECO:0000313" key="2">
    <source>
        <dbReference type="EMBL" id="KNC99574.1"/>
    </source>
</evidence>
<evidence type="ECO:0000313" key="3">
    <source>
        <dbReference type="Proteomes" id="UP000053201"/>
    </source>
</evidence>
<gene>
    <name evidence="2" type="ORF">SPPG_04963</name>
</gene>